<dbReference type="InterPro" id="IPR041581">
    <property type="entry name" value="Glyoxalase_6"/>
</dbReference>
<dbReference type="SUPFAM" id="SSF54593">
    <property type="entry name" value="Glyoxalase/Bleomycin resistance protein/Dihydroxybiphenyl dioxygenase"/>
    <property type="match status" value="1"/>
</dbReference>
<proteinExistence type="predicted"/>
<dbReference type="InterPro" id="IPR037523">
    <property type="entry name" value="VOC_core"/>
</dbReference>
<reference evidence="2" key="1">
    <citation type="submission" date="2023-04" db="EMBL/GenBank/DDBJ databases">
        <title>Characterization and analysis of the complete genome of Gordonia rubripertincta 112, the degrader of aromatic and aliphatic compounds.</title>
        <authorList>
            <person name="Frantsuzova E."/>
            <person name="Bogun A."/>
            <person name="Delegan Y."/>
        </authorList>
    </citation>
    <scope>NUCLEOTIDE SEQUENCE</scope>
    <source>
        <strain evidence="2">112</strain>
    </source>
</reference>
<dbReference type="PANTHER" id="PTHR35908">
    <property type="entry name" value="HYPOTHETICAL FUSION PROTEIN"/>
    <property type="match status" value="1"/>
</dbReference>
<gene>
    <name evidence="2" type="ORF">QBL07_17095</name>
</gene>
<dbReference type="PANTHER" id="PTHR35908:SF1">
    <property type="entry name" value="CONSERVED PROTEIN"/>
    <property type="match status" value="1"/>
</dbReference>
<dbReference type="PROSITE" id="PS51819">
    <property type="entry name" value="VOC"/>
    <property type="match status" value="1"/>
</dbReference>
<dbReference type="RefSeq" id="WP_005199397.1">
    <property type="nucleotide sequence ID" value="NZ_CP022580.1"/>
</dbReference>
<dbReference type="Pfam" id="PF18029">
    <property type="entry name" value="Glyoxalase_6"/>
    <property type="match status" value="1"/>
</dbReference>
<dbReference type="CDD" id="cd06587">
    <property type="entry name" value="VOC"/>
    <property type="match status" value="1"/>
</dbReference>
<protein>
    <submittedName>
        <fullName evidence="2">VOC family protein</fullName>
    </submittedName>
</protein>
<evidence type="ECO:0000313" key="2">
    <source>
        <dbReference type="EMBL" id="MDG6782543.1"/>
    </source>
</evidence>
<organism evidence="2">
    <name type="scientific">Gordonia rubripertincta</name>
    <name type="common">Rhodococcus corallinus</name>
    <dbReference type="NCBI Taxonomy" id="36822"/>
    <lineage>
        <taxon>Bacteria</taxon>
        <taxon>Bacillati</taxon>
        <taxon>Actinomycetota</taxon>
        <taxon>Actinomycetes</taxon>
        <taxon>Mycobacteriales</taxon>
        <taxon>Gordoniaceae</taxon>
        <taxon>Gordonia</taxon>
    </lineage>
</organism>
<dbReference type="Gene3D" id="3.10.180.10">
    <property type="entry name" value="2,3-Dihydroxybiphenyl 1,2-Dioxygenase, domain 1"/>
    <property type="match status" value="1"/>
</dbReference>
<dbReference type="KEGG" id="gru:GCWB2_10650"/>
<dbReference type="AlphaFoldDB" id="A0AAW6R9I3"/>
<name>A0AAW6R9I3_GORRU</name>
<sequence length="125" mass="13371">MSLAVGMITVDTLQPMPLATWWAEALGGRIVQENDGFFVVLSLGEGAPLLAFQQVDDPTPGKNRIHLDLTTDDREAEVERLVAAGATKIADREMPGFGWVTLADPDGNQFCVAGQHEAEAPPADV</sequence>
<dbReference type="EMBL" id="JARUXG010000011">
    <property type="protein sequence ID" value="MDG6782543.1"/>
    <property type="molecule type" value="Genomic_DNA"/>
</dbReference>
<dbReference type="InterPro" id="IPR029068">
    <property type="entry name" value="Glyas_Bleomycin-R_OHBP_Dase"/>
</dbReference>
<evidence type="ECO:0000259" key="1">
    <source>
        <dbReference type="PROSITE" id="PS51819"/>
    </source>
</evidence>
<comment type="caution">
    <text evidence="2">The sequence shown here is derived from an EMBL/GenBank/DDBJ whole genome shotgun (WGS) entry which is preliminary data.</text>
</comment>
<feature type="domain" description="VOC" evidence="1">
    <location>
        <begin position="4"/>
        <end position="115"/>
    </location>
</feature>
<accession>A0AAW6R9I3</accession>